<feature type="coiled-coil region" evidence="3">
    <location>
        <begin position="582"/>
        <end position="656"/>
    </location>
</feature>
<evidence type="ECO:0000313" key="7">
    <source>
        <dbReference type="Proteomes" id="UP001529245"/>
    </source>
</evidence>
<dbReference type="PROSITE" id="PS50893">
    <property type="entry name" value="ABC_TRANSPORTER_2"/>
    <property type="match status" value="2"/>
</dbReference>
<feature type="domain" description="ABC transporter" evidence="5">
    <location>
        <begin position="4"/>
        <end position="263"/>
    </location>
</feature>
<dbReference type="PROSITE" id="PS00211">
    <property type="entry name" value="ABC_TRANSPORTER_1"/>
    <property type="match status" value="2"/>
</dbReference>
<dbReference type="EMBL" id="JASGCB010000012">
    <property type="protein sequence ID" value="MDI9260260.1"/>
    <property type="molecule type" value="Genomic_DNA"/>
</dbReference>
<evidence type="ECO:0000313" key="6">
    <source>
        <dbReference type="EMBL" id="MDI9260260.1"/>
    </source>
</evidence>
<dbReference type="Pfam" id="PF12848">
    <property type="entry name" value="ABC_tran_Xtn"/>
    <property type="match status" value="1"/>
</dbReference>
<keyword evidence="7" id="KW-1185">Reference proteome</keyword>
<dbReference type="SUPFAM" id="SSF52540">
    <property type="entry name" value="P-loop containing nucleoside triphosphate hydrolases"/>
    <property type="match status" value="2"/>
</dbReference>
<evidence type="ECO:0000259" key="5">
    <source>
        <dbReference type="PROSITE" id="PS50893"/>
    </source>
</evidence>
<dbReference type="PANTHER" id="PTHR42855:SF2">
    <property type="entry name" value="DRUG RESISTANCE ABC TRANSPORTER,ATP-BINDING PROTEIN"/>
    <property type="match status" value="1"/>
</dbReference>
<reference evidence="6 7" key="1">
    <citation type="submission" date="2023-04" db="EMBL/GenBank/DDBJ databases">
        <title>A. sendaiensis sub sp. chiapanensis a novel subspecie with specific adaptation in bacterial cell wall isolated from an active volcano.</title>
        <authorList>
            <person name="Alvarez Gutierrez P.E."/>
            <person name="Ortiz Cortes L.Y."/>
        </authorList>
    </citation>
    <scope>NUCLEOTIDE SEQUENCE [LARGE SCALE GENOMIC DNA]</scope>
    <source>
        <strain evidence="6 7">PA2</strain>
    </source>
</reference>
<evidence type="ECO:0000256" key="4">
    <source>
        <dbReference type="SAM" id="MobiDB-lite"/>
    </source>
</evidence>
<dbReference type="Gene3D" id="3.40.50.300">
    <property type="entry name" value="P-loop containing nucleotide triphosphate hydrolases"/>
    <property type="match status" value="2"/>
</dbReference>
<feature type="domain" description="ABC transporter" evidence="5">
    <location>
        <begin position="331"/>
        <end position="545"/>
    </location>
</feature>
<keyword evidence="2 6" id="KW-0067">ATP-binding</keyword>
<dbReference type="RefSeq" id="WP_283203747.1">
    <property type="nucleotide sequence ID" value="NZ_JASGCB010000012.1"/>
</dbReference>
<dbReference type="InterPro" id="IPR027417">
    <property type="entry name" value="P-loop_NTPase"/>
</dbReference>
<protein>
    <submittedName>
        <fullName evidence="6">ATP-binding cassette domain-containing protein</fullName>
    </submittedName>
</protein>
<dbReference type="Pfam" id="PF00005">
    <property type="entry name" value="ABC_tran"/>
    <property type="match status" value="2"/>
</dbReference>
<dbReference type="CDD" id="cd03221">
    <property type="entry name" value="ABCF_EF-3"/>
    <property type="match status" value="2"/>
</dbReference>
<dbReference type="InterPro" id="IPR003439">
    <property type="entry name" value="ABC_transporter-like_ATP-bd"/>
</dbReference>
<dbReference type="InterPro" id="IPR051309">
    <property type="entry name" value="ABCF_ATPase"/>
</dbReference>
<organism evidence="6 7">
    <name type="scientific">Alicyclobacillus sendaiensis PA2</name>
    <dbReference type="NCBI Taxonomy" id="3029425"/>
    <lineage>
        <taxon>Bacteria</taxon>
        <taxon>Bacillati</taxon>
        <taxon>Bacillota</taxon>
        <taxon>Bacilli</taxon>
        <taxon>Bacillales</taxon>
        <taxon>Alicyclobacillaceae</taxon>
        <taxon>Alicyclobacillus</taxon>
    </lineage>
</organism>
<comment type="caution">
    <text evidence="6">The sequence shown here is derived from an EMBL/GenBank/DDBJ whole genome shotgun (WGS) entry which is preliminary data.</text>
</comment>
<keyword evidence="3" id="KW-0175">Coiled coil</keyword>
<keyword evidence="1" id="KW-0547">Nucleotide-binding</keyword>
<name>A0ABT6XYV0_ALISE</name>
<gene>
    <name evidence="6" type="ORF">QID03_08650</name>
</gene>
<dbReference type="SMART" id="SM00382">
    <property type="entry name" value="AAA"/>
    <property type="match status" value="2"/>
</dbReference>
<accession>A0ABT6XYV0</accession>
<proteinExistence type="predicted"/>
<feature type="coiled-coil region" evidence="3">
    <location>
        <begin position="87"/>
        <end position="114"/>
    </location>
</feature>
<dbReference type="InterPro" id="IPR017871">
    <property type="entry name" value="ABC_transporter-like_CS"/>
</dbReference>
<evidence type="ECO:0000256" key="2">
    <source>
        <dbReference type="ARBA" id="ARBA00022840"/>
    </source>
</evidence>
<dbReference type="Proteomes" id="UP001529245">
    <property type="component" value="Unassembled WGS sequence"/>
</dbReference>
<dbReference type="GO" id="GO:0005524">
    <property type="term" value="F:ATP binding"/>
    <property type="evidence" value="ECO:0007669"/>
    <property type="project" value="UniProtKB-KW"/>
</dbReference>
<evidence type="ECO:0000256" key="3">
    <source>
        <dbReference type="SAM" id="Coils"/>
    </source>
</evidence>
<dbReference type="InterPro" id="IPR003593">
    <property type="entry name" value="AAA+_ATPase"/>
</dbReference>
<dbReference type="InterPro" id="IPR032781">
    <property type="entry name" value="ABC_tran_Xtn"/>
</dbReference>
<dbReference type="PANTHER" id="PTHR42855">
    <property type="entry name" value="ABC TRANSPORTER ATP-BINDING SUBUNIT"/>
    <property type="match status" value="1"/>
</dbReference>
<evidence type="ECO:0000256" key="1">
    <source>
        <dbReference type="ARBA" id="ARBA00022741"/>
    </source>
</evidence>
<feature type="region of interest" description="Disordered" evidence="4">
    <location>
        <begin position="547"/>
        <end position="577"/>
    </location>
</feature>
<sequence length="662" mass="75308">MILLQANRVNKRYDGVEVLREASITVRAGDKIGLVGPNGAGKSTLLRILTGEEAPDEGHVYVKSGVELGYVAQFVGRGEDMRVYDFVAEAKRPVQQLERELRELEAQMSSAALEEDAARFADIAHLYEEKTRRFEALGGYQWEADVRRVLAGLSFPREMYDLPISALSGGQRTRLALARLLASRPDVLLLDEPTNYLDMDTLAWLEDFLSHSEMSLVVVSHDRYFLDRVTRLTVALERGQTRAYPGPYRVYLEMRAAEREEMWRRYEAQQDEIARMEAFIERNIARASTHRRAQSRRRMLERMERLERPPGDDPSLWMRFPVRRTSGEDVLEVCDLAIGHGGQPLARHISFRVQRGMRLAILGPNGVGKTTLLRTLIGELPPLGGWFRFGQGVDLGYYAQEDGGLAPDERVLDVVWNASPELDHTSVRKLLAQFLFRGEDVLKPVRALSGGEQSRLRLCLLMQSGANVLVMDEPTNHLDIPSKEALEAALEDYDGTVIFVSHDRYFIDKLATHVAVLQPDGVAWYIGNYTDYVEKVMENERLRRIEGAEDGPEEGEAGAGGTGSQETSQASPVRRRIRTSEARKLEAEIARWEEAAHRMEREMEQVAREQSEAAVAQEVDRLRELDERYRRLEAEYQRALEQWEAKSLELEELKKALEAWRG</sequence>